<protein>
    <recommendedName>
        <fullName evidence="2">BZIP domain-containing protein</fullName>
    </recommendedName>
</protein>
<accession>A0ABD3WUT2</accession>
<dbReference type="InterPro" id="IPR004827">
    <property type="entry name" value="bZIP"/>
</dbReference>
<sequence>MEVTCDLMKYAGPLCRTAFSINLIIIICKKYREQRQSSFINADKISCYKCLIMIETTFYGDYGEESSRSLPVEWSNIHDQALERAYTDSILQGTVTPLLKRELHLKIQCKRLSEGKQELEIQEERPPKNYALSEEEILKRNKRLDQNKASAVRSRVRFRQREEELMREVNTLEQTRRTLVRMRDKLKKDISELQTSLLNHVNECKNEHLKCQAELRLRSITFHSNTMQPSCS</sequence>
<dbReference type="SUPFAM" id="SSF57959">
    <property type="entry name" value="Leucine zipper domain"/>
    <property type="match status" value="1"/>
</dbReference>
<name>A0ABD3WUT2_SINWO</name>
<dbReference type="SMART" id="SM00338">
    <property type="entry name" value="BRLZ"/>
    <property type="match status" value="1"/>
</dbReference>
<dbReference type="EMBL" id="JBJQND010000005">
    <property type="protein sequence ID" value="KAL3877727.1"/>
    <property type="molecule type" value="Genomic_DNA"/>
</dbReference>
<dbReference type="InterPro" id="IPR046347">
    <property type="entry name" value="bZIP_sf"/>
</dbReference>
<organism evidence="3 4">
    <name type="scientific">Sinanodonta woodiana</name>
    <name type="common">Chinese pond mussel</name>
    <name type="synonym">Anodonta woodiana</name>
    <dbReference type="NCBI Taxonomy" id="1069815"/>
    <lineage>
        <taxon>Eukaryota</taxon>
        <taxon>Metazoa</taxon>
        <taxon>Spiralia</taxon>
        <taxon>Lophotrochozoa</taxon>
        <taxon>Mollusca</taxon>
        <taxon>Bivalvia</taxon>
        <taxon>Autobranchia</taxon>
        <taxon>Heteroconchia</taxon>
        <taxon>Palaeoheterodonta</taxon>
        <taxon>Unionida</taxon>
        <taxon>Unionoidea</taxon>
        <taxon>Unionidae</taxon>
        <taxon>Unioninae</taxon>
        <taxon>Sinanodonta</taxon>
    </lineage>
</organism>
<evidence type="ECO:0000313" key="4">
    <source>
        <dbReference type="Proteomes" id="UP001634394"/>
    </source>
</evidence>
<evidence type="ECO:0000256" key="1">
    <source>
        <dbReference type="SAM" id="Coils"/>
    </source>
</evidence>
<proteinExistence type="predicted"/>
<feature type="domain" description="BZIP" evidence="2">
    <location>
        <begin position="137"/>
        <end position="200"/>
    </location>
</feature>
<dbReference type="PROSITE" id="PS00036">
    <property type="entry name" value="BZIP_BASIC"/>
    <property type="match status" value="1"/>
</dbReference>
<dbReference type="PROSITE" id="PS50217">
    <property type="entry name" value="BZIP"/>
    <property type="match status" value="1"/>
</dbReference>
<dbReference type="Proteomes" id="UP001634394">
    <property type="component" value="Unassembled WGS sequence"/>
</dbReference>
<reference evidence="3 4" key="1">
    <citation type="submission" date="2024-11" db="EMBL/GenBank/DDBJ databases">
        <title>Chromosome-level genome assembly of the freshwater bivalve Anodonta woodiana.</title>
        <authorList>
            <person name="Chen X."/>
        </authorList>
    </citation>
    <scope>NUCLEOTIDE SEQUENCE [LARGE SCALE GENOMIC DNA]</scope>
    <source>
        <strain evidence="3">MN2024</strain>
        <tissue evidence="3">Gills</tissue>
    </source>
</reference>
<dbReference type="AlphaFoldDB" id="A0ABD3WUT2"/>
<keyword evidence="4" id="KW-1185">Reference proteome</keyword>
<comment type="caution">
    <text evidence="3">The sequence shown here is derived from an EMBL/GenBank/DDBJ whole genome shotgun (WGS) entry which is preliminary data.</text>
</comment>
<dbReference type="Pfam" id="PF00170">
    <property type="entry name" value="bZIP_1"/>
    <property type="match status" value="1"/>
</dbReference>
<keyword evidence="1" id="KW-0175">Coiled coil</keyword>
<dbReference type="Gene3D" id="1.20.5.170">
    <property type="match status" value="1"/>
</dbReference>
<dbReference type="EMBL" id="JBJQND010000005">
    <property type="protein sequence ID" value="KAL3877726.1"/>
    <property type="molecule type" value="Genomic_DNA"/>
</dbReference>
<feature type="coiled-coil region" evidence="1">
    <location>
        <begin position="155"/>
        <end position="203"/>
    </location>
</feature>
<evidence type="ECO:0000259" key="2">
    <source>
        <dbReference type="PROSITE" id="PS50217"/>
    </source>
</evidence>
<gene>
    <name evidence="3" type="ORF">ACJMK2_035391</name>
</gene>
<evidence type="ECO:0000313" key="3">
    <source>
        <dbReference type="EMBL" id="KAL3877727.1"/>
    </source>
</evidence>